<organism evidence="2">
    <name type="scientific">Streptantibioticus silvisoli</name>
    <dbReference type="NCBI Taxonomy" id="2705255"/>
    <lineage>
        <taxon>Bacteria</taxon>
        <taxon>Bacillati</taxon>
        <taxon>Actinomycetota</taxon>
        <taxon>Actinomycetes</taxon>
        <taxon>Kitasatosporales</taxon>
        <taxon>Streptomycetaceae</taxon>
        <taxon>Streptantibioticus</taxon>
    </lineage>
</organism>
<protein>
    <submittedName>
        <fullName evidence="2">DUF4192 domain-containing protein</fullName>
    </submittedName>
</protein>
<dbReference type="InterPro" id="IPR025447">
    <property type="entry name" value="DUF4192"/>
</dbReference>
<evidence type="ECO:0000256" key="1">
    <source>
        <dbReference type="SAM" id="MobiDB-lite"/>
    </source>
</evidence>
<dbReference type="Pfam" id="PF13830">
    <property type="entry name" value="DUF4192"/>
    <property type="match status" value="1"/>
</dbReference>
<feature type="region of interest" description="Disordered" evidence="1">
    <location>
        <begin position="428"/>
        <end position="483"/>
    </location>
</feature>
<comment type="caution">
    <text evidence="2">The sequence shown here is derived from an EMBL/GenBank/DDBJ whole genome shotgun (WGS) entry which is preliminary data.</text>
</comment>
<sequence>MTGHIDSASPFPSDPFHPSDSPTHGLSGLPREPRARGRSQAPGRPLPSRDALPTDSAGAPAEEPAGTEPQVVLRSPADLADALPYLLGFHPDDSVVLIGLHGSRGRFGARLRVDIPADPAGWPPFATGLADDLVNGAGPARRPDAVALFLCQDPAPGKSPTGVMERLRPLAQYLRRACGALDVPVIEAVCVAGGHWWSYTCGSAACCPPGGAPLNRDGTSVMAATAAYAGIQVRGSLRDLQSRLIPLSAELLPAQQGAFDDASAELVPRMLVHGDTHTVQEETLALASAAMDRLRAAPAPDEAGAGDRHDDALLGDDEAATIILGLQDRDTRDRAAEWMEGDEAPPALRLWRALSRRCLGAYAGHAAAPLTLAGWVAWATGDEPAARVAFGLALEADSEYTFARLLHQACNHGLDPEPLRNCLREERVSRTAKAVRRPRSTGAGTAPKGRRDRSPRPTASTRPGGVRPRTRRSNRTGGEETPC</sequence>
<name>A0AA90H886_9ACTN</name>
<feature type="compositionally biased region" description="Low complexity" evidence="1">
    <location>
        <begin position="1"/>
        <end position="22"/>
    </location>
</feature>
<accession>A0AA90H886</accession>
<gene>
    <name evidence="2" type="ORF">POF50_027435</name>
</gene>
<dbReference type="AlphaFoldDB" id="A0AA90H886"/>
<feature type="region of interest" description="Disordered" evidence="1">
    <location>
        <begin position="1"/>
        <end position="71"/>
    </location>
</feature>
<evidence type="ECO:0000313" key="2">
    <source>
        <dbReference type="EMBL" id="MDI5973036.1"/>
    </source>
</evidence>
<feature type="compositionally biased region" description="Low complexity" evidence="1">
    <location>
        <begin position="57"/>
        <end position="66"/>
    </location>
</feature>
<dbReference type="EMBL" id="JABXJJ020000040">
    <property type="protein sequence ID" value="MDI5973036.1"/>
    <property type="molecule type" value="Genomic_DNA"/>
</dbReference>
<dbReference type="RefSeq" id="WP_282699031.1">
    <property type="nucleotide sequence ID" value="NZ_JABXJJ020000040.1"/>
</dbReference>
<reference evidence="2" key="1">
    <citation type="submission" date="2023-05" db="EMBL/GenBank/DDBJ databases">
        <title>Streptantibioticus silvisoli sp. nov., acidotolerant actinomycetes 1 from pine litter.</title>
        <authorList>
            <person name="Swiecimska M."/>
            <person name="Golinska P."/>
            <person name="Sangal V."/>
            <person name="Wachnowicz B."/>
            <person name="Goodfellow M."/>
        </authorList>
    </citation>
    <scope>NUCLEOTIDE SEQUENCE</scope>
    <source>
        <strain evidence="2">SL13</strain>
    </source>
</reference>
<proteinExistence type="predicted"/>